<evidence type="ECO:0000256" key="3">
    <source>
        <dbReference type="ARBA" id="ARBA00022448"/>
    </source>
</evidence>
<dbReference type="AlphaFoldDB" id="A0AAV8RS05"/>
<dbReference type="InterPro" id="IPR051222">
    <property type="entry name" value="PPR/CCM1_RNA-binding"/>
</dbReference>
<dbReference type="GO" id="GO:0009678">
    <property type="term" value="F:diphosphate hydrolysis-driven proton transmembrane transporter activity"/>
    <property type="evidence" value="ECO:0007669"/>
    <property type="project" value="UniProtKB-EC"/>
</dbReference>
<feature type="repeat" description="PPR" evidence="11">
    <location>
        <begin position="339"/>
        <end position="373"/>
    </location>
</feature>
<keyword evidence="7" id="KW-1278">Translocase</keyword>
<keyword evidence="10" id="KW-0472">Membrane</keyword>
<feature type="repeat" description="PPR" evidence="11">
    <location>
        <begin position="479"/>
        <end position="513"/>
    </location>
</feature>
<accession>A0AAV8RS05</accession>
<dbReference type="EMBL" id="JAQQAF010000001">
    <property type="protein sequence ID" value="KAJ8511410.1"/>
    <property type="molecule type" value="Genomic_DNA"/>
</dbReference>
<dbReference type="InterPro" id="IPR011990">
    <property type="entry name" value="TPR-like_helical_dom_sf"/>
</dbReference>
<dbReference type="Pfam" id="PF01535">
    <property type="entry name" value="PPR"/>
    <property type="match status" value="3"/>
</dbReference>
<organism evidence="12 13">
    <name type="scientific">Ensete ventricosum</name>
    <name type="common">Abyssinian banana</name>
    <name type="synonym">Musa ensete</name>
    <dbReference type="NCBI Taxonomy" id="4639"/>
    <lineage>
        <taxon>Eukaryota</taxon>
        <taxon>Viridiplantae</taxon>
        <taxon>Streptophyta</taxon>
        <taxon>Embryophyta</taxon>
        <taxon>Tracheophyta</taxon>
        <taxon>Spermatophyta</taxon>
        <taxon>Magnoliopsida</taxon>
        <taxon>Liliopsida</taxon>
        <taxon>Zingiberales</taxon>
        <taxon>Musaceae</taxon>
        <taxon>Ensete</taxon>
    </lineage>
</organism>
<comment type="caution">
    <text evidence="12">The sequence shown here is derived from an EMBL/GenBank/DDBJ whole genome shotgun (WGS) entry which is preliminary data.</text>
</comment>
<evidence type="ECO:0000256" key="9">
    <source>
        <dbReference type="ARBA" id="ARBA00023065"/>
    </source>
</evidence>
<evidence type="ECO:0000256" key="7">
    <source>
        <dbReference type="ARBA" id="ARBA00022967"/>
    </source>
</evidence>
<dbReference type="SUPFAM" id="SSF81901">
    <property type="entry name" value="HCP-like"/>
    <property type="match status" value="1"/>
</dbReference>
<evidence type="ECO:0000256" key="8">
    <source>
        <dbReference type="ARBA" id="ARBA00022989"/>
    </source>
</evidence>
<dbReference type="GO" id="GO:0016798">
    <property type="term" value="F:hydrolase activity, acting on glycosyl bonds"/>
    <property type="evidence" value="ECO:0007669"/>
    <property type="project" value="InterPro"/>
</dbReference>
<dbReference type="PANTHER" id="PTHR47942">
    <property type="entry name" value="TETRATRICOPEPTIDE REPEAT (TPR)-LIKE SUPERFAMILY PROTEIN-RELATED"/>
    <property type="match status" value="1"/>
</dbReference>
<name>A0AAV8RS05_ENSVE</name>
<dbReference type="GO" id="GO:0016020">
    <property type="term" value="C:membrane"/>
    <property type="evidence" value="ECO:0007669"/>
    <property type="project" value="InterPro"/>
</dbReference>
<keyword evidence="13" id="KW-1185">Reference proteome</keyword>
<evidence type="ECO:0000256" key="10">
    <source>
        <dbReference type="ARBA" id="ARBA00023136"/>
    </source>
</evidence>
<evidence type="ECO:0000256" key="1">
    <source>
        <dbReference type="ARBA" id="ARBA00004127"/>
    </source>
</evidence>
<dbReference type="InterPro" id="IPR005199">
    <property type="entry name" value="Glyco_hydro_79"/>
</dbReference>
<dbReference type="PANTHER" id="PTHR47942:SF16">
    <property type="entry name" value="PENTATRICOPEPTIDE REPEAT DOMAIN CONTAINING PROTEIN-RELATED"/>
    <property type="match status" value="1"/>
</dbReference>
<dbReference type="Pfam" id="PF13041">
    <property type="entry name" value="PPR_2"/>
    <property type="match status" value="2"/>
</dbReference>
<feature type="repeat" description="PPR" evidence="11">
    <location>
        <begin position="409"/>
        <end position="443"/>
    </location>
</feature>
<proteinExistence type="predicted"/>
<evidence type="ECO:0000256" key="2">
    <source>
        <dbReference type="ARBA" id="ARBA00013242"/>
    </source>
</evidence>
<keyword evidence="6" id="KW-0460">Magnesium</keyword>
<dbReference type="EC" id="7.1.3.1" evidence="2"/>
<evidence type="ECO:0000256" key="11">
    <source>
        <dbReference type="PROSITE-ProRule" id="PRU00708"/>
    </source>
</evidence>
<feature type="repeat" description="PPR" evidence="11">
    <location>
        <begin position="444"/>
        <end position="478"/>
    </location>
</feature>
<evidence type="ECO:0000313" key="13">
    <source>
        <dbReference type="Proteomes" id="UP001222027"/>
    </source>
</evidence>
<evidence type="ECO:0000256" key="5">
    <source>
        <dbReference type="ARBA" id="ARBA00022737"/>
    </source>
</evidence>
<dbReference type="InterPro" id="IPR002885">
    <property type="entry name" value="PPR_rpt"/>
</dbReference>
<evidence type="ECO:0000256" key="6">
    <source>
        <dbReference type="ARBA" id="ARBA00022842"/>
    </source>
</evidence>
<evidence type="ECO:0000313" key="12">
    <source>
        <dbReference type="EMBL" id="KAJ8511410.1"/>
    </source>
</evidence>
<protein>
    <recommendedName>
        <fullName evidence="2">H(+)-exporting diphosphatase</fullName>
        <ecNumber evidence="2">7.1.3.1</ecNumber>
    </recommendedName>
</protein>
<dbReference type="Pfam" id="PF03030">
    <property type="entry name" value="H_PPase"/>
    <property type="match status" value="1"/>
</dbReference>
<keyword evidence="5" id="KW-0677">Repeat</keyword>
<dbReference type="NCBIfam" id="TIGR00756">
    <property type="entry name" value="PPR"/>
    <property type="match status" value="7"/>
</dbReference>
<dbReference type="Pfam" id="PF03662">
    <property type="entry name" value="Glyco_hydro_79n"/>
    <property type="match status" value="1"/>
</dbReference>
<dbReference type="GO" id="GO:0004427">
    <property type="term" value="F:inorganic diphosphate phosphatase activity"/>
    <property type="evidence" value="ECO:0007669"/>
    <property type="project" value="InterPro"/>
</dbReference>
<keyword evidence="9" id="KW-0406">Ion transport</keyword>
<sequence>MRLRLRLPPPLRLPPDRSKPLFRIRAYSFSSSSAAASDDDAALRRSLSLLLSPAPFDAALCRETLSRISPRRLEHLLLDLRSSLHPEPALRFFSFATDHCGFIFTPRAYALFLHSLFRSNLASAARVLLLRILDARAAVPLFLDDPDHWFSEIIHALADTVPSSDSPAIDILVHLCCTQLHGRGLALIAFRILIDRGLCPSLKTCNFLLVSLVKSKNFEDARMVFDQMQQNMLKEAFALKAKMVTKSINPSIVTFGILTNGLVKFDRFGDVEPLLTEMEEIGIPPNEAEYILDEILSNGMEVNAGLFGSIIFWLVTKEQRLDCAVRLLGEMLLRNLRPNDSLLTSLIVELCKQGKHRNAIEIWFKMLEKGFGVDIATSNALIHGLCESGNIKEAIGFLKSILERGIAPDRVTYNILISGCCKEGRMEEAIELLNQLKDEDLVPDLFTCSTIIDGYCKVKEIDKAKSFLKEMGTWGLEANVVVYNSLVSGFCKNGNITGASNLVDEMKSNGYCRSGQMDEAIKIYKAMCVTGVTPNKFTYTVLIQGYAKMGNLEAASKLLDEMVNNDLKRLLKYLINYLKEGIADNVRDVSEMTSDLFGSYAESSCAALVVASISSVGVNHDFPAMCYPLLISSMGIEVCLVTTLFATDGWYCNYQLDTLPSTFTIFSFGVTRSRSKAVGLWADLVIGFATEYYTTNAYSTVQDGADSCQTGAATSVIFKLALGNNQAAISTVDVLTLHWVDCWCDASLLVLSHDHEECRALVMLTPLIVGILFVMETLSGVLAGSLVSGVQVTICLLMSLAEFVTRVPRSTLRLGHLTMQGALALRNLFLTRLLLFVTRLGTLSRIRPDLINEEARGCLFFTLLKSPSKKNHNLFNGQFRQGGCGCVTAYSGDWWPPKKCDYGSCRWGLASMLNLNLSNPILLSAVKASSSFTAFSLLKLRIGGSLQDKGCTIRCWKLGNEPSGGVGAATIGADQYAADAVGIFKEGLASK</sequence>
<dbReference type="InterPro" id="IPR004131">
    <property type="entry name" value="PPase-energised_H-pump"/>
</dbReference>
<feature type="repeat" description="PPR" evidence="11">
    <location>
        <begin position="535"/>
        <end position="569"/>
    </location>
</feature>
<dbReference type="Proteomes" id="UP001222027">
    <property type="component" value="Unassembled WGS sequence"/>
</dbReference>
<reference evidence="12 13" key="1">
    <citation type="submission" date="2022-12" db="EMBL/GenBank/DDBJ databases">
        <title>Chromosome-scale assembly of the Ensete ventricosum genome.</title>
        <authorList>
            <person name="Dussert Y."/>
            <person name="Stocks J."/>
            <person name="Wendawek A."/>
            <person name="Woldeyes F."/>
            <person name="Nichols R.A."/>
            <person name="Borrell J.S."/>
        </authorList>
    </citation>
    <scope>NUCLEOTIDE SEQUENCE [LARGE SCALE GENOMIC DNA]</scope>
    <source>
        <strain evidence="13">cv. Maze</strain>
        <tissue evidence="12">Seeds</tissue>
    </source>
</reference>
<dbReference type="PROSITE" id="PS51375">
    <property type="entry name" value="PPR"/>
    <property type="match status" value="8"/>
</dbReference>
<keyword evidence="3" id="KW-0813">Transport</keyword>
<feature type="repeat" description="PPR" evidence="11">
    <location>
        <begin position="374"/>
        <end position="408"/>
    </location>
</feature>
<dbReference type="Pfam" id="PF12854">
    <property type="entry name" value="PPR_1"/>
    <property type="match status" value="1"/>
</dbReference>
<evidence type="ECO:0000256" key="4">
    <source>
        <dbReference type="ARBA" id="ARBA00022692"/>
    </source>
</evidence>
<dbReference type="Gene3D" id="1.25.40.10">
    <property type="entry name" value="Tetratricopeptide repeat domain"/>
    <property type="match status" value="4"/>
</dbReference>
<gene>
    <name evidence="12" type="ORF">OPV22_001844</name>
</gene>
<feature type="repeat" description="PPR" evidence="11">
    <location>
        <begin position="201"/>
        <end position="235"/>
    </location>
</feature>
<comment type="subcellular location">
    <subcellularLocation>
        <location evidence="1">Endomembrane system</location>
        <topology evidence="1">Multi-pass membrane protein</topology>
    </subcellularLocation>
</comment>
<feature type="repeat" description="PPR" evidence="11">
    <location>
        <begin position="251"/>
        <end position="285"/>
    </location>
</feature>
<keyword evidence="8" id="KW-1133">Transmembrane helix</keyword>
<keyword evidence="4" id="KW-0812">Transmembrane</keyword>
<dbReference type="GO" id="GO:0012505">
    <property type="term" value="C:endomembrane system"/>
    <property type="evidence" value="ECO:0007669"/>
    <property type="project" value="UniProtKB-SubCell"/>
</dbReference>